<evidence type="ECO:0000256" key="2">
    <source>
        <dbReference type="ARBA" id="ARBA00022840"/>
    </source>
</evidence>
<proteinExistence type="predicted"/>
<dbReference type="GO" id="GO:0005524">
    <property type="term" value="F:ATP binding"/>
    <property type="evidence" value="ECO:0007669"/>
    <property type="project" value="UniProtKB-KW"/>
</dbReference>
<evidence type="ECO:0000313" key="5">
    <source>
        <dbReference type="Proteomes" id="UP000269721"/>
    </source>
</evidence>
<dbReference type="OrthoDB" id="548867at2759"/>
<feature type="compositionally biased region" description="Polar residues" evidence="3">
    <location>
        <begin position="31"/>
        <end position="63"/>
    </location>
</feature>
<dbReference type="Proteomes" id="UP000269721">
    <property type="component" value="Unassembled WGS sequence"/>
</dbReference>
<dbReference type="PANTHER" id="PTHR12169:SF6">
    <property type="entry name" value="AFG1-LIKE ATPASE"/>
    <property type="match status" value="1"/>
</dbReference>
<gene>
    <name evidence="4" type="ORF">BDK51DRAFT_31952</name>
</gene>
<keyword evidence="1" id="KW-0547">Nucleotide-binding</keyword>
<dbReference type="PANTHER" id="PTHR12169">
    <property type="entry name" value="ATPASE N2B"/>
    <property type="match status" value="1"/>
</dbReference>
<feature type="non-terminal residue" evidence="4">
    <location>
        <position position="223"/>
    </location>
</feature>
<feature type="compositionally biased region" description="Pro residues" evidence="3">
    <location>
        <begin position="19"/>
        <end position="30"/>
    </location>
</feature>
<dbReference type="EMBL" id="KZ998497">
    <property type="protein sequence ID" value="RKO86075.1"/>
    <property type="molecule type" value="Genomic_DNA"/>
</dbReference>
<protein>
    <submittedName>
        <fullName evidence="4">Uncharacterized protein</fullName>
    </submittedName>
</protein>
<feature type="region of interest" description="Disordered" evidence="3">
    <location>
        <begin position="1"/>
        <end position="104"/>
    </location>
</feature>
<name>A0A4P9W4A6_9FUNG</name>
<evidence type="ECO:0000256" key="1">
    <source>
        <dbReference type="ARBA" id="ARBA00022741"/>
    </source>
</evidence>
<accession>A0A4P9W4A6</accession>
<reference evidence="5" key="1">
    <citation type="journal article" date="2018" name="Nat. Microbiol.">
        <title>Leveraging single-cell genomics to expand the fungal tree of life.</title>
        <authorList>
            <person name="Ahrendt S.R."/>
            <person name="Quandt C.A."/>
            <person name="Ciobanu D."/>
            <person name="Clum A."/>
            <person name="Salamov A."/>
            <person name="Andreopoulos B."/>
            <person name="Cheng J.F."/>
            <person name="Woyke T."/>
            <person name="Pelin A."/>
            <person name="Henrissat B."/>
            <person name="Reynolds N.K."/>
            <person name="Benny G.L."/>
            <person name="Smith M.E."/>
            <person name="James T.Y."/>
            <person name="Grigoriev I.V."/>
        </authorList>
    </citation>
    <scope>NUCLEOTIDE SEQUENCE [LARGE SCALE GENOMIC DNA]</scope>
</reference>
<keyword evidence="5" id="KW-1185">Reference proteome</keyword>
<feature type="compositionally biased region" description="Low complexity" evidence="3">
    <location>
        <begin position="82"/>
        <end position="101"/>
    </location>
</feature>
<keyword evidence="2" id="KW-0067">ATP-binding</keyword>
<sequence>MLSSTKLSLRATAAARARTPPPRIATPPPQQLLQRPNTPPSLSLSQDRAIASQTGPRLSSSAAATLPAEPTSYSRQLPAAVRPARTPVSSAPAAPTVAAAPDPTQGPAALYSSWVAEGRIRDDPHQRRTVALLQDLHDRLGDYVPPPVRPHLVNPDLMKPLHEEKGKNDIASPDFAWHKDEESFLQKITGLFSRRKVEEIPDLLGPKGLYLFGDVGTGKTMVM</sequence>
<evidence type="ECO:0000256" key="3">
    <source>
        <dbReference type="SAM" id="MobiDB-lite"/>
    </source>
</evidence>
<dbReference type="InterPro" id="IPR005654">
    <property type="entry name" value="ATPase_AFG1-like"/>
</dbReference>
<dbReference type="GO" id="GO:0016887">
    <property type="term" value="F:ATP hydrolysis activity"/>
    <property type="evidence" value="ECO:0007669"/>
    <property type="project" value="InterPro"/>
</dbReference>
<dbReference type="AlphaFoldDB" id="A0A4P9W4A6"/>
<evidence type="ECO:0000313" key="4">
    <source>
        <dbReference type="EMBL" id="RKO86075.1"/>
    </source>
</evidence>
<dbReference type="GO" id="GO:0005739">
    <property type="term" value="C:mitochondrion"/>
    <property type="evidence" value="ECO:0007669"/>
    <property type="project" value="TreeGrafter"/>
</dbReference>
<organism evidence="4 5">
    <name type="scientific">Blyttiomyces helicus</name>
    <dbReference type="NCBI Taxonomy" id="388810"/>
    <lineage>
        <taxon>Eukaryota</taxon>
        <taxon>Fungi</taxon>
        <taxon>Fungi incertae sedis</taxon>
        <taxon>Chytridiomycota</taxon>
        <taxon>Chytridiomycota incertae sedis</taxon>
        <taxon>Chytridiomycetes</taxon>
        <taxon>Chytridiomycetes incertae sedis</taxon>
        <taxon>Blyttiomyces</taxon>
    </lineage>
</organism>